<protein>
    <submittedName>
        <fullName evidence="10">CDP-diacylglycerol--glycerol-3-phosphate 3-phosphatidyltransferase</fullName>
        <ecNumber evidence="10">2.7.8.5</ecNumber>
    </submittedName>
</protein>
<dbReference type="GO" id="GO:0046474">
    <property type="term" value="P:glycerophospholipid biosynthetic process"/>
    <property type="evidence" value="ECO:0007669"/>
    <property type="project" value="TreeGrafter"/>
</dbReference>
<dbReference type="PANTHER" id="PTHR14269:SF62">
    <property type="entry name" value="CDP-DIACYLGLYCEROL--GLYCEROL-3-PHOSPHATE 3-PHOSPHATIDYLTRANSFERASE 1, CHLOROPLASTIC"/>
    <property type="match status" value="1"/>
</dbReference>
<dbReference type="InterPro" id="IPR004570">
    <property type="entry name" value="Phosphatidylglycerol_P_synth"/>
</dbReference>
<organism evidence="10">
    <name type="scientific">hydrothermal vent metagenome</name>
    <dbReference type="NCBI Taxonomy" id="652676"/>
    <lineage>
        <taxon>unclassified sequences</taxon>
        <taxon>metagenomes</taxon>
        <taxon>ecological metagenomes</taxon>
    </lineage>
</organism>
<evidence type="ECO:0000256" key="8">
    <source>
        <dbReference type="ARBA" id="ARBA00023264"/>
    </source>
</evidence>
<dbReference type="InterPro" id="IPR000462">
    <property type="entry name" value="CDP-OH_P_trans"/>
</dbReference>
<evidence type="ECO:0000313" key="10">
    <source>
        <dbReference type="EMBL" id="VAV86410.1"/>
    </source>
</evidence>
<keyword evidence="6 9" id="KW-0472">Membrane</keyword>
<dbReference type="GO" id="GO:0016020">
    <property type="term" value="C:membrane"/>
    <property type="evidence" value="ECO:0007669"/>
    <property type="project" value="UniProtKB-SubCell"/>
</dbReference>
<feature type="transmembrane region" description="Helical" evidence="9">
    <location>
        <begin position="73"/>
        <end position="95"/>
    </location>
</feature>
<keyword evidence="2" id="KW-0444">Lipid biosynthesis</keyword>
<keyword evidence="8" id="KW-1208">Phospholipid metabolism</keyword>
<dbReference type="InterPro" id="IPR043130">
    <property type="entry name" value="CDP-OH_PTrfase_TM_dom"/>
</dbReference>
<dbReference type="GO" id="GO:0008444">
    <property type="term" value="F:CDP-diacylglycerol-glycerol-3-phosphate 3-phosphatidyltransferase activity"/>
    <property type="evidence" value="ECO:0007669"/>
    <property type="project" value="UniProtKB-EC"/>
</dbReference>
<comment type="subcellular location">
    <subcellularLocation>
        <location evidence="1">Membrane</location>
        <topology evidence="1">Multi-pass membrane protein</topology>
    </subcellularLocation>
</comment>
<evidence type="ECO:0000256" key="3">
    <source>
        <dbReference type="ARBA" id="ARBA00022692"/>
    </source>
</evidence>
<keyword evidence="3 9" id="KW-0812">Transmembrane</keyword>
<evidence type="ECO:0000256" key="2">
    <source>
        <dbReference type="ARBA" id="ARBA00022516"/>
    </source>
</evidence>
<evidence type="ECO:0000256" key="9">
    <source>
        <dbReference type="SAM" id="Phobius"/>
    </source>
</evidence>
<reference evidence="10" key="1">
    <citation type="submission" date="2018-06" db="EMBL/GenBank/DDBJ databases">
        <authorList>
            <person name="Zhirakovskaya E."/>
        </authorList>
    </citation>
    <scope>NUCLEOTIDE SEQUENCE</scope>
</reference>
<dbReference type="AlphaFoldDB" id="A0A3B0QYK9"/>
<proteinExistence type="predicted"/>
<keyword evidence="10" id="KW-0808">Transferase</keyword>
<sequence>MVPVTIWLIVTDAFLLAFITFIVAGISDAVDGFIAKRFNLATELGAYLDPIADKLLLVGIYVSLGMLQHLPAWLVILVASRDILIVGGMMLAWLIDRPIKVRPLVISKINTTLQIMLAGLALGVLAFGLDEGWSVVWGSAVVGISTVASGGAYIRQWLAHMSNGNNVAQTGKSD</sequence>
<evidence type="ECO:0000256" key="7">
    <source>
        <dbReference type="ARBA" id="ARBA00023209"/>
    </source>
</evidence>
<dbReference type="PIRSF" id="PIRSF000847">
    <property type="entry name" value="Phos_ph_gly_syn"/>
    <property type="match status" value="1"/>
</dbReference>
<evidence type="ECO:0000256" key="6">
    <source>
        <dbReference type="ARBA" id="ARBA00023136"/>
    </source>
</evidence>
<dbReference type="Pfam" id="PF01066">
    <property type="entry name" value="CDP-OH_P_transf"/>
    <property type="match status" value="1"/>
</dbReference>
<evidence type="ECO:0000256" key="1">
    <source>
        <dbReference type="ARBA" id="ARBA00004141"/>
    </source>
</evidence>
<keyword evidence="5" id="KW-0443">Lipid metabolism</keyword>
<feature type="transmembrane region" description="Helical" evidence="9">
    <location>
        <begin position="47"/>
        <end position="67"/>
    </location>
</feature>
<accession>A0A3B0QYK9</accession>
<name>A0A3B0QYK9_9ZZZZ</name>
<keyword evidence="7" id="KW-0594">Phospholipid biosynthesis</keyword>
<feature type="transmembrane region" description="Helical" evidence="9">
    <location>
        <begin position="107"/>
        <end position="129"/>
    </location>
</feature>
<dbReference type="PANTHER" id="PTHR14269">
    <property type="entry name" value="CDP-DIACYLGLYCEROL--GLYCEROL-3-PHOSPHATE 3-PHOSPHATIDYLTRANSFERASE-RELATED"/>
    <property type="match status" value="1"/>
</dbReference>
<dbReference type="EMBL" id="UOEC01000003">
    <property type="protein sequence ID" value="VAV86410.1"/>
    <property type="molecule type" value="Genomic_DNA"/>
</dbReference>
<dbReference type="Gene3D" id="1.20.120.1760">
    <property type="match status" value="1"/>
</dbReference>
<gene>
    <name evidence="10" type="ORF">MNBD_ALPHA08-2115</name>
</gene>
<keyword evidence="4 9" id="KW-1133">Transmembrane helix</keyword>
<dbReference type="InterPro" id="IPR050324">
    <property type="entry name" value="CDP-alcohol_PTase-I"/>
</dbReference>
<evidence type="ECO:0000256" key="5">
    <source>
        <dbReference type="ARBA" id="ARBA00023098"/>
    </source>
</evidence>
<dbReference type="EC" id="2.7.8.5" evidence="10"/>
<feature type="transmembrane region" description="Helical" evidence="9">
    <location>
        <begin position="135"/>
        <end position="154"/>
    </location>
</feature>
<feature type="transmembrane region" description="Helical" evidence="9">
    <location>
        <begin position="6"/>
        <end position="26"/>
    </location>
</feature>
<evidence type="ECO:0000256" key="4">
    <source>
        <dbReference type="ARBA" id="ARBA00022989"/>
    </source>
</evidence>